<name>A0A8J3EZW7_9BIFI</name>
<evidence type="ECO:0000313" key="3">
    <source>
        <dbReference type="Proteomes" id="UP000619536"/>
    </source>
</evidence>
<protein>
    <recommendedName>
        <fullName evidence="4">Pilus assembly protein TadE</fullName>
    </recommendedName>
</protein>
<evidence type="ECO:0008006" key="4">
    <source>
        <dbReference type="Google" id="ProtNLM"/>
    </source>
</evidence>
<dbReference type="InterPro" id="IPR021202">
    <property type="entry name" value="Rv3654c-like"/>
</dbReference>
<keyword evidence="3" id="KW-1185">Reference proteome</keyword>
<dbReference type="AlphaFoldDB" id="A0A8J3EZW7"/>
<organism evidence="2 3">
    <name type="scientific">Galliscardovia ingluviei</name>
    <dbReference type="NCBI Taxonomy" id="1769422"/>
    <lineage>
        <taxon>Bacteria</taxon>
        <taxon>Bacillati</taxon>
        <taxon>Actinomycetota</taxon>
        <taxon>Actinomycetes</taxon>
        <taxon>Bifidobacteriales</taxon>
        <taxon>Bifidobacteriaceae</taxon>
        <taxon>Galliscardovia</taxon>
    </lineage>
</organism>
<dbReference type="NCBIfam" id="TIGR03816">
    <property type="entry name" value="tadE_like_DECH"/>
    <property type="match status" value="1"/>
</dbReference>
<dbReference type="EMBL" id="BMDH01000003">
    <property type="protein sequence ID" value="GGI14866.1"/>
    <property type="molecule type" value="Genomic_DNA"/>
</dbReference>
<proteinExistence type="predicted"/>
<evidence type="ECO:0000313" key="2">
    <source>
        <dbReference type="EMBL" id="GGI14866.1"/>
    </source>
</evidence>
<gene>
    <name evidence="2" type="ORF">GCM10007377_13060</name>
</gene>
<keyword evidence="1" id="KW-1133">Transmembrane helix</keyword>
<keyword evidence="1" id="KW-0812">Transmembrane</keyword>
<comment type="caution">
    <text evidence="2">The sequence shown here is derived from an EMBL/GenBank/DDBJ whole genome shotgun (WGS) entry which is preliminary data.</text>
</comment>
<keyword evidence="1" id="KW-0472">Membrane</keyword>
<reference evidence="2" key="2">
    <citation type="submission" date="2020-09" db="EMBL/GenBank/DDBJ databases">
        <authorList>
            <person name="Sun Q."/>
            <person name="Sedlacek I."/>
        </authorList>
    </citation>
    <scope>NUCLEOTIDE SEQUENCE</scope>
    <source>
        <strain evidence="2">CCM 8606</strain>
    </source>
</reference>
<reference evidence="2" key="1">
    <citation type="journal article" date="2014" name="Int. J. Syst. Evol. Microbiol.">
        <title>Complete genome sequence of Corynebacterium casei LMG S-19264T (=DSM 44701T), isolated from a smear-ripened cheese.</title>
        <authorList>
            <consortium name="US DOE Joint Genome Institute (JGI-PGF)"/>
            <person name="Walter F."/>
            <person name="Albersmeier A."/>
            <person name="Kalinowski J."/>
            <person name="Ruckert C."/>
        </authorList>
    </citation>
    <scope>NUCLEOTIDE SEQUENCE</scope>
    <source>
        <strain evidence="2">CCM 8606</strain>
    </source>
</reference>
<feature type="transmembrane region" description="Helical" evidence="1">
    <location>
        <begin position="6"/>
        <end position="33"/>
    </location>
</feature>
<accession>A0A8J3EZW7</accession>
<dbReference type="Proteomes" id="UP000619536">
    <property type="component" value="Unassembled WGS sequence"/>
</dbReference>
<sequence>MRKADIGSATVVGIGMVVAVGILISMLLTIALVMKAGAVARTAADHAAIAAAQQYTFGSADPCATANTVSQANHAELVSCMIQGQDTLVSVQVATHTPLIAYAHAYTRAGPVQCE</sequence>
<evidence type="ECO:0000256" key="1">
    <source>
        <dbReference type="SAM" id="Phobius"/>
    </source>
</evidence>